<evidence type="ECO:0000313" key="1">
    <source>
        <dbReference type="EMBL" id="KAJ3545450.1"/>
    </source>
</evidence>
<dbReference type="Proteomes" id="UP001148629">
    <property type="component" value="Unassembled WGS sequence"/>
</dbReference>
<evidence type="ECO:0000313" key="2">
    <source>
        <dbReference type="Proteomes" id="UP001148629"/>
    </source>
</evidence>
<reference evidence="1" key="1">
    <citation type="submission" date="2022-08" db="EMBL/GenBank/DDBJ databases">
        <title>Genome Sequence of Fusarium decemcellulare.</title>
        <authorList>
            <person name="Buettner E."/>
        </authorList>
    </citation>
    <scope>NUCLEOTIDE SEQUENCE</scope>
    <source>
        <strain evidence="1">Babe19</strain>
    </source>
</reference>
<dbReference type="EMBL" id="JANRMS010000150">
    <property type="protein sequence ID" value="KAJ3545450.1"/>
    <property type="molecule type" value="Genomic_DNA"/>
</dbReference>
<keyword evidence="2" id="KW-1185">Reference proteome</keyword>
<name>A0ACC1SS77_9HYPO</name>
<protein>
    <submittedName>
        <fullName evidence="1">Uncharacterized protein</fullName>
    </submittedName>
</protein>
<organism evidence="1 2">
    <name type="scientific">Fusarium decemcellulare</name>
    <dbReference type="NCBI Taxonomy" id="57161"/>
    <lineage>
        <taxon>Eukaryota</taxon>
        <taxon>Fungi</taxon>
        <taxon>Dikarya</taxon>
        <taxon>Ascomycota</taxon>
        <taxon>Pezizomycotina</taxon>
        <taxon>Sordariomycetes</taxon>
        <taxon>Hypocreomycetidae</taxon>
        <taxon>Hypocreales</taxon>
        <taxon>Nectriaceae</taxon>
        <taxon>Fusarium</taxon>
        <taxon>Fusarium decemcellulare species complex</taxon>
    </lineage>
</organism>
<gene>
    <name evidence="1" type="ORF">NM208_g2498</name>
</gene>
<accession>A0ACC1SS77</accession>
<sequence length="320" mass="35913">MAEFKLYHYDPSFIAAIVFASLFTLSTLCHLYQIGRFKAFFFIPFLVGCVFEAVGYAGRAISAKQTPDWDLMPYILQSILLLLGPTMMAASIYMSLGRLIAFLDAGFYSLIPVSIFAKTFLIGDILSFLAQSAGGGMLAQAETKGDQKMGQTMIIIGLVIQIYFFSFFMTVLYVFHRRMIKNPTKKSLSITTPWKRFITVLYAASGLIMVRSLFRMVEYIEGADGELQSKEIYIYIFDAALMCVTTIFFNVFHPGRVILVPKDYLEASNLDNDPASVPLRSTIQTNRTGIKPGISPQMLNMHHNQGLYSSSHFYSQGRAP</sequence>
<proteinExistence type="predicted"/>
<comment type="caution">
    <text evidence="1">The sequence shown here is derived from an EMBL/GenBank/DDBJ whole genome shotgun (WGS) entry which is preliminary data.</text>
</comment>